<dbReference type="AlphaFoldDB" id="A0AAW4VG79"/>
<dbReference type="EMBL" id="JAJDKQ010000001">
    <property type="protein sequence ID" value="MCB8560534.1"/>
    <property type="molecule type" value="Genomic_DNA"/>
</dbReference>
<evidence type="ECO:0000313" key="1">
    <source>
        <dbReference type="EMBL" id="MCB8560534.1"/>
    </source>
</evidence>
<organism evidence="1 2">
    <name type="scientific">Faecalibacillus intestinalis</name>
    <dbReference type="NCBI Taxonomy" id="1982626"/>
    <lineage>
        <taxon>Bacteria</taxon>
        <taxon>Bacillati</taxon>
        <taxon>Bacillota</taxon>
        <taxon>Erysipelotrichia</taxon>
        <taxon>Erysipelotrichales</taxon>
        <taxon>Coprobacillaceae</taxon>
        <taxon>Faecalibacillus</taxon>
    </lineage>
</organism>
<proteinExistence type="predicted"/>
<protein>
    <submittedName>
        <fullName evidence="1">Uncharacterized protein</fullName>
    </submittedName>
</protein>
<accession>A0AAW4VG79</accession>
<comment type="caution">
    <text evidence="1">The sequence shown here is derived from an EMBL/GenBank/DDBJ whole genome shotgun (WGS) entry which is preliminary data.</text>
</comment>
<reference evidence="1" key="1">
    <citation type="submission" date="2021-10" db="EMBL/GenBank/DDBJ databases">
        <title>Collection of gut derived symbiotic bacterial strains cultured from healthy donors.</title>
        <authorList>
            <person name="Lin H."/>
            <person name="Littmann E."/>
            <person name="Kohout C."/>
            <person name="Pamer E.G."/>
        </authorList>
    </citation>
    <scope>NUCLEOTIDE SEQUENCE</scope>
    <source>
        <strain evidence="1">DFI.5.2</strain>
    </source>
</reference>
<gene>
    <name evidence="1" type="ORF">LJD74_00760</name>
</gene>
<sequence>MQQAKKDNLCYLTATHDIKNIHSGNVMKKVDMHYCYSYKEQWMPKNRPVIFRMYQINLDGKKRIYQKYWNQYEHFIEENI</sequence>
<dbReference type="Proteomes" id="UP001197827">
    <property type="component" value="Unassembled WGS sequence"/>
</dbReference>
<name>A0AAW4VG79_9FIRM</name>
<evidence type="ECO:0000313" key="2">
    <source>
        <dbReference type="Proteomes" id="UP001197827"/>
    </source>
</evidence>